<keyword evidence="3" id="KW-0274">FAD</keyword>
<name>A0A917FMC0_9HYPH</name>
<organism evidence="5 6">
    <name type="scientific">Azorhizobium oxalatiphilum</name>
    <dbReference type="NCBI Taxonomy" id="980631"/>
    <lineage>
        <taxon>Bacteria</taxon>
        <taxon>Pseudomonadati</taxon>
        <taxon>Pseudomonadota</taxon>
        <taxon>Alphaproteobacteria</taxon>
        <taxon>Hyphomicrobiales</taxon>
        <taxon>Xanthobacteraceae</taxon>
        <taxon>Azorhizobium</taxon>
    </lineage>
</organism>
<keyword evidence="6" id="KW-1185">Reference proteome</keyword>
<reference evidence="5" key="1">
    <citation type="journal article" date="2014" name="Int. J. Syst. Evol. Microbiol.">
        <title>Complete genome sequence of Corynebacterium casei LMG S-19264T (=DSM 44701T), isolated from a smear-ripened cheese.</title>
        <authorList>
            <consortium name="US DOE Joint Genome Institute (JGI-PGF)"/>
            <person name="Walter F."/>
            <person name="Albersmeier A."/>
            <person name="Kalinowski J."/>
            <person name="Ruckert C."/>
        </authorList>
    </citation>
    <scope>NUCLEOTIDE SEQUENCE</scope>
    <source>
        <strain evidence="5">CCM 7897</strain>
    </source>
</reference>
<comment type="cofactor">
    <cofactor evidence="1">
        <name>FAD</name>
        <dbReference type="ChEBI" id="CHEBI:57692"/>
    </cofactor>
</comment>
<reference evidence="5" key="2">
    <citation type="submission" date="2020-09" db="EMBL/GenBank/DDBJ databases">
        <authorList>
            <person name="Sun Q."/>
            <person name="Sedlacek I."/>
        </authorList>
    </citation>
    <scope>NUCLEOTIDE SEQUENCE</scope>
    <source>
        <strain evidence="5">CCM 7897</strain>
    </source>
</reference>
<dbReference type="AlphaFoldDB" id="A0A917FMC0"/>
<protein>
    <recommendedName>
        <fullName evidence="4">FAD-binding oxidoreductase/transferase type 4 C-terminal domain-containing protein</fullName>
    </recommendedName>
</protein>
<dbReference type="InterPro" id="IPR016164">
    <property type="entry name" value="FAD-linked_Oxase-like_C"/>
</dbReference>
<evidence type="ECO:0000313" key="6">
    <source>
        <dbReference type="Proteomes" id="UP000606044"/>
    </source>
</evidence>
<comment type="caution">
    <text evidence="5">The sequence shown here is derived from an EMBL/GenBank/DDBJ whole genome shotgun (WGS) entry which is preliminary data.</text>
</comment>
<dbReference type="FunFam" id="1.10.45.10:FF:000001">
    <property type="entry name" value="D-lactate dehydrogenase mitochondrial"/>
    <property type="match status" value="1"/>
</dbReference>
<proteinExistence type="predicted"/>
<dbReference type="Gene3D" id="1.10.45.10">
    <property type="entry name" value="Vanillyl-alcohol Oxidase, Chain A, domain 4"/>
    <property type="match status" value="1"/>
</dbReference>
<dbReference type="InterPro" id="IPR016171">
    <property type="entry name" value="Vanillyl_alc_oxidase_C-sub2"/>
</dbReference>
<dbReference type="SUPFAM" id="SSF55103">
    <property type="entry name" value="FAD-linked oxidases, C-terminal domain"/>
    <property type="match status" value="1"/>
</dbReference>
<feature type="domain" description="FAD-binding oxidoreductase/transferase type 4 C-terminal" evidence="4">
    <location>
        <begin position="2"/>
        <end position="51"/>
    </location>
</feature>
<evidence type="ECO:0000313" key="5">
    <source>
        <dbReference type="EMBL" id="GGF89586.1"/>
    </source>
</evidence>
<dbReference type="EMBL" id="BMCT01000015">
    <property type="protein sequence ID" value="GGF89586.1"/>
    <property type="molecule type" value="Genomic_DNA"/>
</dbReference>
<evidence type="ECO:0000256" key="2">
    <source>
        <dbReference type="ARBA" id="ARBA00022630"/>
    </source>
</evidence>
<gene>
    <name evidence="5" type="ORF">GCM10007301_56880</name>
</gene>
<accession>A0A917FMC0</accession>
<dbReference type="Pfam" id="PF02913">
    <property type="entry name" value="FAD-oxidase_C"/>
    <property type="match status" value="1"/>
</dbReference>
<dbReference type="GO" id="GO:0050660">
    <property type="term" value="F:flavin adenine dinucleotide binding"/>
    <property type="evidence" value="ECO:0007669"/>
    <property type="project" value="InterPro"/>
</dbReference>
<dbReference type="GO" id="GO:0003824">
    <property type="term" value="F:catalytic activity"/>
    <property type="evidence" value="ECO:0007669"/>
    <property type="project" value="InterPro"/>
</dbReference>
<keyword evidence="2" id="KW-0285">Flavoprotein</keyword>
<dbReference type="InterPro" id="IPR004113">
    <property type="entry name" value="FAD-bd_oxidored_4_C"/>
</dbReference>
<sequence>MEMGGAFGSEYGIGRVKLDLLSRYSNSAKIAVVWAIKRALDPKGILSPGKVVR</sequence>
<evidence type="ECO:0000256" key="3">
    <source>
        <dbReference type="ARBA" id="ARBA00022827"/>
    </source>
</evidence>
<dbReference type="Proteomes" id="UP000606044">
    <property type="component" value="Unassembled WGS sequence"/>
</dbReference>
<evidence type="ECO:0000259" key="4">
    <source>
        <dbReference type="Pfam" id="PF02913"/>
    </source>
</evidence>
<evidence type="ECO:0000256" key="1">
    <source>
        <dbReference type="ARBA" id="ARBA00001974"/>
    </source>
</evidence>